<reference evidence="3 4" key="1">
    <citation type="submission" date="2024-01" db="EMBL/GenBank/DDBJ databases">
        <title>Unpublished Manusciprt.</title>
        <authorList>
            <person name="Duman M."/>
            <person name="Valdes E.G."/>
            <person name="Ajmi N."/>
            <person name="Altun S."/>
            <person name="Saticioglu I.B."/>
        </authorList>
    </citation>
    <scope>NUCLEOTIDE SEQUENCE [LARGE SCALE GENOMIC DNA]</scope>
    <source>
        <strain evidence="3 4">148P</strain>
    </source>
</reference>
<dbReference type="EMBL" id="JAZDQJ010000008">
    <property type="protein sequence ID" value="MEE1933535.1"/>
    <property type="molecule type" value="Genomic_DNA"/>
</dbReference>
<feature type="domain" description="FecR N-terminal" evidence="2">
    <location>
        <begin position="14"/>
        <end position="56"/>
    </location>
</feature>
<comment type="caution">
    <text evidence="3">The sequence shown here is derived from an EMBL/GenBank/DDBJ whole genome shotgun (WGS) entry which is preliminary data.</text>
</comment>
<organism evidence="3 4">
    <name type="scientific">Pseudomonas ulcerans</name>
    <dbReference type="NCBI Taxonomy" id="3115852"/>
    <lineage>
        <taxon>Bacteria</taxon>
        <taxon>Pseudomonadati</taxon>
        <taxon>Pseudomonadota</taxon>
        <taxon>Gammaproteobacteria</taxon>
        <taxon>Pseudomonadales</taxon>
        <taxon>Pseudomonadaceae</taxon>
        <taxon>Pseudomonas</taxon>
    </lineage>
</organism>
<gene>
    <name evidence="3" type="ORF">V0R50_09910</name>
</gene>
<keyword evidence="4" id="KW-1185">Reference proteome</keyword>
<dbReference type="Gene3D" id="2.60.120.1440">
    <property type="match status" value="1"/>
</dbReference>
<protein>
    <submittedName>
        <fullName evidence="3">FecR domain-containing protein</fullName>
    </submittedName>
</protein>
<evidence type="ECO:0000259" key="1">
    <source>
        <dbReference type="Pfam" id="PF04773"/>
    </source>
</evidence>
<dbReference type="Pfam" id="PF04773">
    <property type="entry name" value="FecR"/>
    <property type="match status" value="1"/>
</dbReference>
<dbReference type="PANTHER" id="PTHR30273:SF2">
    <property type="entry name" value="PROTEIN FECR"/>
    <property type="match status" value="1"/>
</dbReference>
<sequence>MSAVAGTITLEIAEQAMFWYLELLEPQVSEDTRQACHDWRRAHPLHEQAWQRAQNLGQRMGEMRQQRSLASATLTAAGLSRRRVAKQLAILLLAGAGAWSLRQSGLVQPLLADHRSGVGQRRNVELTDGTRIQLNTDTAIDIAADREIRRINLLRGEILVTLGEDPQARRLRIETAQGGVSALRGRISVRQREDYTQVALLQGEARVEPRNGPLRMLAVAERVNFTDREIFSRRGTDADLAWTEGMIVADGQRLADFLVELSRYRPGHLGCDPALAELRVSGTYPLDDTDRVLAAVSRTLQVEMRSITRYWVTLQPSAMRG</sequence>
<proteinExistence type="predicted"/>
<evidence type="ECO:0000313" key="4">
    <source>
        <dbReference type="Proteomes" id="UP001335100"/>
    </source>
</evidence>
<dbReference type="InterPro" id="IPR032623">
    <property type="entry name" value="FecR_N"/>
</dbReference>
<dbReference type="Pfam" id="PF16220">
    <property type="entry name" value="DUF4880"/>
    <property type="match status" value="1"/>
</dbReference>
<dbReference type="InterPro" id="IPR012373">
    <property type="entry name" value="Ferrdict_sens_TM"/>
</dbReference>
<dbReference type="InterPro" id="IPR006860">
    <property type="entry name" value="FecR"/>
</dbReference>
<dbReference type="Proteomes" id="UP001335100">
    <property type="component" value="Unassembled WGS sequence"/>
</dbReference>
<dbReference type="RefSeq" id="WP_330074367.1">
    <property type="nucleotide sequence ID" value="NZ_JAZDQJ010000008.1"/>
</dbReference>
<evidence type="ECO:0000259" key="2">
    <source>
        <dbReference type="Pfam" id="PF16220"/>
    </source>
</evidence>
<evidence type="ECO:0000313" key="3">
    <source>
        <dbReference type="EMBL" id="MEE1933535.1"/>
    </source>
</evidence>
<name>A0ABU7HPS1_9PSED</name>
<accession>A0ABU7HPS1</accession>
<feature type="domain" description="FecR protein" evidence="1">
    <location>
        <begin position="113"/>
        <end position="205"/>
    </location>
</feature>
<dbReference type="PANTHER" id="PTHR30273">
    <property type="entry name" value="PERIPLASMIC SIGNAL SENSOR AND SIGMA FACTOR ACTIVATOR FECR-RELATED"/>
    <property type="match status" value="1"/>
</dbReference>
<dbReference type="PIRSF" id="PIRSF018266">
    <property type="entry name" value="FecR"/>
    <property type="match status" value="1"/>
</dbReference>